<keyword evidence="3" id="KW-1185">Reference proteome</keyword>
<name>A0A3M7PJI0_BRAPC</name>
<gene>
    <name evidence="2" type="ORF">BpHYR1_050638</name>
</gene>
<dbReference type="GO" id="GO:0003964">
    <property type="term" value="F:RNA-directed DNA polymerase activity"/>
    <property type="evidence" value="ECO:0007669"/>
    <property type="project" value="UniProtKB-KW"/>
</dbReference>
<dbReference type="EMBL" id="REGN01010350">
    <property type="protein sequence ID" value="RMZ99229.1"/>
    <property type="molecule type" value="Genomic_DNA"/>
</dbReference>
<keyword evidence="2" id="KW-0695">RNA-directed DNA polymerase</keyword>
<dbReference type="InterPro" id="IPR005135">
    <property type="entry name" value="Endo/exonuclease/phosphatase"/>
</dbReference>
<proteinExistence type="predicted"/>
<evidence type="ECO:0000259" key="1">
    <source>
        <dbReference type="Pfam" id="PF14529"/>
    </source>
</evidence>
<sequence>MLEASKLVFSNQFTSLIVVGDFNYPAIKWSDKGFPEIIPFDIDSQIFVDNMHDCFLEQIVERPTFQNMNGETTNILDLVLTSCPFRATDLINKPSLGALEKGHHIL</sequence>
<keyword evidence="2" id="KW-0808">Transferase</keyword>
<reference evidence="2 3" key="1">
    <citation type="journal article" date="2018" name="Sci. Rep.">
        <title>Genomic signatures of local adaptation to the degree of environmental predictability in rotifers.</title>
        <authorList>
            <person name="Franch-Gras L."/>
            <person name="Hahn C."/>
            <person name="Garcia-Roger E.M."/>
            <person name="Carmona M.J."/>
            <person name="Serra M."/>
            <person name="Gomez A."/>
        </authorList>
    </citation>
    <scope>NUCLEOTIDE SEQUENCE [LARGE SCALE GENOMIC DNA]</scope>
    <source>
        <strain evidence="2">HYR1</strain>
    </source>
</reference>
<comment type="caution">
    <text evidence="2">The sequence shown here is derived from an EMBL/GenBank/DDBJ whole genome shotgun (WGS) entry which is preliminary data.</text>
</comment>
<keyword evidence="2" id="KW-0548">Nucleotidyltransferase</keyword>
<dbReference type="InterPro" id="IPR036691">
    <property type="entry name" value="Endo/exonu/phosph_ase_sf"/>
</dbReference>
<evidence type="ECO:0000313" key="2">
    <source>
        <dbReference type="EMBL" id="RMZ99229.1"/>
    </source>
</evidence>
<accession>A0A3M7PJI0</accession>
<organism evidence="2 3">
    <name type="scientific">Brachionus plicatilis</name>
    <name type="common">Marine rotifer</name>
    <name type="synonym">Brachionus muelleri</name>
    <dbReference type="NCBI Taxonomy" id="10195"/>
    <lineage>
        <taxon>Eukaryota</taxon>
        <taxon>Metazoa</taxon>
        <taxon>Spiralia</taxon>
        <taxon>Gnathifera</taxon>
        <taxon>Rotifera</taxon>
        <taxon>Eurotatoria</taxon>
        <taxon>Monogononta</taxon>
        <taxon>Pseudotrocha</taxon>
        <taxon>Ploima</taxon>
        <taxon>Brachionidae</taxon>
        <taxon>Brachionus</taxon>
    </lineage>
</organism>
<protein>
    <submittedName>
        <fullName evidence="2">RNA-directed DNA polymerase from mobile element jockey-like</fullName>
    </submittedName>
</protein>
<dbReference type="Pfam" id="PF14529">
    <property type="entry name" value="Exo_endo_phos_2"/>
    <property type="match status" value="1"/>
</dbReference>
<dbReference type="AlphaFoldDB" id="A0A3M7PJI0"/>
<dbReference type="OrthoDB" id="8069600at2759"/>
<dbReference type="Gene3D" id="3.60.10.10">
    <property type="entry name" value="Endonuclease/exonuclease/phosphatase"/>
    <property type="match status" value="1"/>
</dbReference>
<dbReference type="Proteomes" id="UP000276133">
    <property type="component" value="Unassembled WGS sequence"/>
</dbReference>
<feature type="domain" description="Endonuclease/exonuclease/phosphatase" evidence="1">
    <location>
        <begin position="14"/>
        <end position="88"/>
    </location>
</feature>
<evidence type="ECO:0000313" key="3">
    <source>
        <dbReference type="Proteomes" id="UP000276133"/>
    </source>
</evidence>
<feature type="non-terminal residue" evidence="2">
    <location>
        <position position="106"/>
    </location>
</feature>